<dbReference type="EMBL" id="JAUSTP010000003">
    <property type="protein sequence ID" value="MDQ0188909.1"/>
    <property type="molecule type" value="Genomic_DNA"/>
</dbReference>
<dbReference type="CDD" id="cd14667">
    <property type="entry name" value="3D_containing_proteins"/>
    <property type="match status" value="1"/>
</dbReference>
<dbReference type="SUPFAM" id="SSF50685">
    <property type="entry name" value="Barwin-like endoglucanases"/>
    <property type="match status" value="1"/>
</dbReference>
<dbReference type="Pfam" id="PF06725">
    <property type="entry name" value="3D"/>
    <property type="match status" value="1"/>
</dbReference>
<evidence type="ECO:0000256" key="2">
    <source>
        <dbReference type="SAM" id="SignalP"/>
    </source>
</evidence>
<reference evidence="4 5" key="1">
    <citation type="submission" date="2023-07" db="EMBL/GenBank/DDBJ databases">
        <title>Genomic Encyclopedia of Type Strains, Phase IV (KMG-IV): sequencing the most valuable type-strain genomes for metagenomic binning, comparative biology and taxonomic classification.</title>
        <authorList>
            <person name="Goeker M."/>
        </authorList>
    </citation>
    <scope>NUCLEOTIDE SEQUENCE [LARGE SCALE GENOMIC DNA]</scope>
    <source>
        <strain evidence="4 5">DSM 4006</strain>
    </source>
</reference>
<dbReference type="InterPro" id="IPR051933">
    <property type="entry name" value="Resuscitation_pf_RpfB"/>
</dbReference>
<dbReference type="InterPro" id="IPR059180">
    <property type="entry name" value="3D_YorM"/>
</dbReference>
<dbReference type="CDD" id="cd00118">
    <property type="entry name" value="LysM"/>
    <property type="match status" value="1"/>
</dbReference>
<evidence type="ECO:0000313" key="4">
    <source>
        <dbReference type="EMBL" id="MDQ0188909.1"/>
    </source>
</evidence>
<dbReference type="SUPFAM" id="SSF54106">
    <property type="entry name" value="LysM domain"/>
    <property type="match status" value="1"/>
</dbReference>
<dbReference type="RefSeq" id="WP_274456500.1">
    <property type="nucleotide sequence ID" value="NZ_CP067097.1"/>
</dbReference>
<dbReference type="SMART" id="SM00257">
    <property type="entry name" value="LysM"/>
    <property type="match status" value="1"/>
</dbReference>
<dbReference type="Pfam" id="PF01476">
    <property type="entry name" value="LysM"/>
    <property type="match status" value="1"/>
</dbReference>
<dbReference type="PROSITE" id="PS51782">
    <property type="entry name" value="LYSM"/>
    <property type="match status" value="1"/>
</dbReference>
<organism evidence="4 5">
    <name type="scientific">Alicyclobacillus cycloheptanicus</name>
    <dbReference type="NCBI Taxonomy" id="1457"/>
    <lineage>
        <taxon>Bacteria</taxon>
        <taxon>Bacillati</taxon>
        <taxon>Bacillota</taxon>
        <taxon>Bacilli</taxon>
        <taxon>Bacillales</taxon>
        <taxon>Alicyclobacillaceae</taxon>
        <taxon>Alicyclobacillus</taxon>
    </lineage>
</organism>
<evidence type="ECO:0000313" key="5">
    <source>
        <dbReference type="Proteomes" id="UP001232973"/>
    </source>
</evidence>
<keyword evidence="5" id="KW-1185">Reference proteome</keyword>
<accession>A0ABT9XF33</accession>
<comment type="caution">
    <text evidence="4">The sequence shown here is derived from an EMBL/GenBank/DDBJ whole genome shotgun (WGS) entry which is preliminary data.</text>
</comment>
<dbReference type="PANTHER" id="PTHR39160">
    <property type="entry name" value="CELL WALL-BINDING PROTEIN YOCH"/>
    <property type="match status" value="1"/>
</dbReference>
<name>A0ABT9XF33_9BACL</name>
<dbReference type="Proteomes" id="UP001232973">
    <property type="component" value="Unassembled WGS sequence"/>
</dbReference>
<dbReference type="InterPro" id="IPR018392">
    <property type="entry name" value="LysM"/>
</dbReference>
<sequence>MHKSLFIWSTAIAVLIATPMAAFAATSSSSGDGSEQQYTYTVQPGDTLWDLSQKFGVSVSTLMTENHIEDPRTLQIGQQIVYTVPASGPAQTIRNAVQSAVDAVTGQSPQPPEVDGQPLPEGTRVIDCTLTAYTAGVESTGKEPGDPGYDITATGVPAVQGVTVAVDPSVIPYGTKLFIPGVGYRIAQDTGGAIIGDHIDVFYNDVQTALDFGVKRDVPVYILPASYQFPN</sequence>
<proteinExistence type="predicted"/>
<dbReference type="InterPro" id="IPR010611">
    <property type="entry name" value="3D_dom"/>
</dbReference>
<feature type="signal peptide" evidence="2">
    <location>
        <begin position="1"/>
        <end position="24"/>
    </location>
</feature>
<dbReference type="PANTHER" id="PTHR39160:SF4">
    <property type="entry name" value="RESUSCITATION-PROMOTING FACTOR RPFB"/>
    <property type="match status" value="1"/>
</dbReference>
<dbReference type="Gene3D" id="2.40.40.10">
    <property type="entry name" value="RlpA-like domain"/>
    <property type="match status" value="1"/>
</dbReference>
<keyword evidence="1 2" id="KW-0732">Signal</keyword>
<feature type="chain" id="PRO_5047100011" evidence="2">
    <location>
        <begin position="25"/>
        <end position="231"/>
    </location>
</feature>
<evidence type="ECO:0000259" key="3">
    <source>
        <dbReference type="PROSITE" id="PS51782"/>
    </source>
</evidence>
<feature type="domain" description="LysM" evidence="3">
    <location>
        <begin position="38"/>
        <end position="82"/>
    </location>
</feature>
<gene>
    <name evidence="4" type="ORF">J2S03_000723</name>
</gene>
<evidence type="ECO:0000256" key="1">
    <source>
        <dbReference type="ARBA" id="ARBA00022729"/>
    </source>
</evidence>
<dbReference type="Gene3D" id="3.10.350.10">
    <property type="entry name" value="LysM domain"/>
    <property type="match status" value="1"/>
</dbReference>
<dbReference type="InterPro" id="IPR036908">
    <property type="entry name" value="RlpA-like_sf"/>
</dbReference>
<protein>
    <submittedName>
        <fullName evidence="4">3D (Asp-Asp-Asp) domain-containing protein</fullName>
    </submittedName>
</protein>
<dbReference type="InterPro" id="IPR036779">
    <property type="entry name" value="LysM_dom_sf"/>
</dbReference>